<keyword evidence="1" id="KW-0175">Coiled coil</keyword>
<dbReference type="PROSITE" id="PS50046">
    <property type="entry name" value="PHYTOCHROME_2"/>
    <property type="match status" value="2"/>
</dbReference>
<evidence type="ECO:0000259" key="3">
    <source>
        <dbReference type="PROSITE" id="PS50887"/>
    </source>
</evidence>
<dbReference type="Proteomes" id="UP001576774">
    <property type="component" value="Unassembled WGS sequence"/>
</dbReference>
<dbReference type="Gene3D" id="3.30.450.40">
    <property type="match status" value="3"/>
</dbReference>
<dbReference type="PANTHER" id="PTHR45138:SF9">
    <property type="entry name" value="DIGUANYLATE CYCLASE DGCM-RELATED"/>
    <property type="match status" value="1"/>
</dbReference>
<feature type="domain" description="Phytochrome chromophore attachment site" evidence="2">
    <location>
        <begin position="43"/>
        <end position="184"/>
    </location>
</feature>
<dbReference type="InterPro" id="IPR000160">
    <property type="entry name" value="GGDEF_dom"/>
</dbReference>
<dbReference type="CDD" id="cd01949">
    <property type="entry name" value="GGDEF"/>
    <property type="match status" value="1"/>
</dbReference>
<keyword evidence="5" id="KW-1185">Reference proteome</keyword>
<dbReference type="SUPFAM" id="SSF55781">
    <property type="entry name" value="GAF domain-like"/>
    <property type="match status" value="2"/>
</dbReference>
<reference evidence="4 5" key="1">
    <citation type="submission" date="2024-09" db="EMBL/GenBank/DDBJ databases">
        <title>Floridaenema gen nov. (Aerosakkonemataceae, Aerosakkonematales ord. nov., Cyanobacteria) from benthic tropical and subtropical fresh waters, with the description of four new species.</title>
        <authorList>
            <person name="Moretto J.A."/>
            <person name="Berthold D.E."/>
            <person name="Lefler F.W."/>
            <person name="Huang I.-S."/>
            <person name="Laughinghouse H. IV."/>
        </authorList>
    </citation>
    <scope>NUCLEOTIDE SEQUENCE [LARGE SCALE GENOMIC DNA]</scope>
    <source>
        <strain evidence="4 5">BLCC-F46</strain>
    </source>
</reference>
<evidence type="ECO:0000313" key="5">
    <source>
        <dbReference type="Proteomes" id="UP001576774"/>
    </source>
</evidence>
<evidence type="ECO:0000256" key="1">
    <source>
        <dbReference type="SAM" id="Coils"/>
    </source>
</evidence>
<accession>A0ABV4XCR4</accession>
<keyword evidence="4" id="KW-0808">Transferase</keyword>
<dbReference type="Gene3D" id="3.30.70.270">
    <property type="match status" value="1"/>
</dbReference>
<organism evidence="4 5">
    <name type="scientific">Floridaenema aerugineum BLCC-F46</name>
    <dbReference type="NCBI Taxonomy" id="3153654"/>
    <lineage>
        <taxon>Bacteria</taxon>
        <taxon>Bacillati</taxon>
        <taxon>Cyanobacteriota</taxon>
        <taxon>Cyanophyceae</taxon>
        <taxon>Oscillatoriophycideae</taxon>
        <taxon>Aerosakkonematales</taxon>
        <taxon>Aerosakkonemataceae</taxon>
        <taxon>Floridanema</taxon>
        <taxon>Floridanema aerugineum</taxon>
    </lineage>
</organism>
<dbReference type="SMART" id="SM00267">
    <property type="entry name" value="GGDEF"/>
    <property type="match status" value="1"/>
</dbReference>
<dbReference type="GO" id="GO:0052621">
    <property type="term" value="F:diguanylate cyclase activity"/>
    <property type="evidence" value="ECO:0007669"/>
    <property type="project" value="UniProtKB-EC"/>
</dbReference>
<name>A0ABV4XCR4_9CYAN</name>
<dbReference type="PROSITE" id="PS50887">
    <property type="entry name" value="GGDEF"/>
    <property type="match status" value="1"/>
</dbReference>
<dbReference type="InterPro" id="IPR029016">
    <property type="entry name" value="GAF-like_dom_sf"/>
</dbReference>
<protein>
    <submittedName>
        <fullName evidence="4">Diguanylate cyclase domain-containing protein</fullName>
        <ecNumber evidence="4">2.7.7.65</ecNumber>
    </submittedName>
</protein>
<sequence length="574" mass="65860">MVGIQPISQLEAQLKNRHLELQAIDEQQKAVYRVISKIRASLDLDIIFRTTTKETCKLLRVERIAVYRFSDDWGGEFVSDFEFAEPGWDFGRFEENTVWNDSYLQQHQGGRYRNNEFLTVSDVYTAGLSQCHLEILEQFHIRAYATVPIFIGQKLWGVLAAYQHSQTHEWQHQEIQFLSQVANQLGFAVKQAELMAQTERKAEELRLANEQQEILSNIIAEIRESLDLKTLFKTTTREVRKALHTDRVGIFQFNIESNYNSGEFVAENVLPEYDCAIGVKANDHCFGNEYATQYLQGRVQVIPDIYQARLKDCHLELLEKFQIKAQIVVPLIKGDTLWGLLCVHQCRHPRIWKSSEITFIKQLATQFSVALSHAELLAQSQSKTKQLNQALQELKLANEKLEELSNIDSLTQISNRRFFDRTIENEWQRLTRTAQYLSLILFDVDYFKAYNDCYGHPSGDKCLIEIACAAKSVVKRITDVLARYGGEEFAVILPNTDRAGAVKIAEQIRDAVKELQIPHKCTQIDPPYVTISLGIASQIPANERSVQHLINEADKALYQAKKLGRDRLVCADCI</sequence>
<evidence type="ECO:0000313" key="4">
    <source>
        <dbReference type="EMBL" id="MFB2880197.1"/>
    </source>
</evidence>
<dbReference type="InterPro" id="IPR003018">
    <property type="entry name" value="GAF"/>
</dbReference>
<dbReference type="SUPFAM" id="SSF55073">
    <property type="entry name" value="Nucleotide cyclase"/>
    <property type="match status" value="1"/>
</dbReference>
<dbReference type="Pfam" id="PF00990">
    <property type="entry name" value="GGDEF"/>
    <property type="match status" value="1"/>
</dbReference>
<dbReference type="EMBL" id="JBHFNQ010000198">
    <property type="protein sequence ID" value="MFB2880197.1"/>
    <property type="molecule type" value="Genomic_DNA"/>
</dbReference>
<dbReference type="InterPro" id="IPR029787">
    <property type="entry name" value="Nucleotide_cyclase"/>
</dbReference>
<dbReference type="EC" id="2.7.7.65" evidence="4"/>
<dbReference type="NCBIfam" id="TIGR00254">
    <property type="entry name" value="GGDEF"/>
    <property type="match status" value="1"/>
</dbReference>
<dbReference type="Pfam" id="PF01590">
    <property type="entry name" value="GAF"/>
    <property type="match status" value="2"/>
</dbReference>
<keyword evidence="4" id="KW-0548">Nucleotidyltransferase</keyword>
<feature type="domain" description="GGDEF" evidence="3">
    <location>
        <begin position="435"/>
        <end position="573"/>
    </location>
</feature>
<feature type="domain" description="Phytochrome chromophore attachment site" evidence="2">
    <location>
        <begin position="227"/>
        <end position="366"/>
    </location>
</feature>
<feature type="coiled-coil region" evidence="1">
    <location>
        <begin position="373"/>
        <end position="407"/>
    </location>
</feature>
<dbReference type="InterPro" id="IPR043128">
    <property type="entry name" value="Rev_trsase/Diguanyl_cyclase"/>
</dbReference>
<proteinExistence type="predicted"/>
<dbReference type="InterPro" id="IPR016132">
    <property type="entry name" value="Phyto_chromo_attachment"/>
</dbReference>
<evidence type="ECO:0000259" key="2">
    <source>
        <dbReference type="PROSITE" id="PS50046"/>
    </source>
</evidence>
<comment type="caution">
    <text evidence="4">The sequence shown here is derived from an EMBL/GenBank/DDBJ whole genome shotgun (WGS) entry which is preliminary data.</text>
</comment>
<dbReference type="InterPro" id="IPR050469">
    <property type="entry name" value="Diguanylate_Cyclase"/>
</dbReference>
<gene>
    <name evidence="4" type="ORF">ACE1CC_25385</name>
</gene>
<dbReference type="SMART" id="SM00065">
    <property type="entry name" value="GAF"/>
    <property type="match status" value="2"/>
</dbReference>
<dbReference type="PANTHER" id="PTHR45138">
    <property type="entry name" value="REGULATORY COMPONENTS OF SENSORY TRANSDUCTION SYSTEM"/>
    <property type="match status" value="1"/>
</dbReference>